<proteinExistence type="predicted"/>
<sequence length="78" mass="8802">MLVKDVVSRQQLFGVFHHYLAVRQHQQAVFQVLARSGAAARRSHHPVQAGSFQSRIDQVGQASLGATDEFRFIKEISR</sequence>
<reference evidence="1" key="1">
    <citation type="submission" date="2016-10" db="EMBL/GenBank/DDBJ databases">
        <title>Sequence of Gallionella enrichment culture.</title>
        <authorList>
            <person name="Poehlein A."/>
            <person name="Muehling M."/>
            <person name="Daniel R."/>
        </authorList>
    </citation>
    <scope>NUCLEOTIDE SEQUENCE</scope>
</reference>
<name>A0A1J5S5K4_9ZZZZ</name>
<organism evidence="1">
    <name type="scientific">mine drainage metagenome</name>
    <dbReference type="NCBI Taxonomy" id="410659"/>
    <lineage>
        <taxon>unclassified sequences</taxon>
        <taxon>metagenomes</taxon>
        <taxon>ecological metagenomes</taxon>
    </lineage>
</organism>
<comment type="caution">
    <text evidence="1">The sequence shown here is derived from an EMBL/GenBank/DDBJ whole genome shotgun (WGS) entry which is preliminary data.</text>
</comment>
<accession>A0A1J5S5K4</accession>
<protein>
    <submittedName>
        <fullName evidence="1">Uncharacterized protein</fullName>
    </submittedName>
</protein>
<gene>
    <name evidence="1" type="ORF">GALL_184960</name>
</gene>
<dbReference type="AlphaFoldDB" id="A0A1J5S5K4"/>
<evidence type="ECO:0000313" key="1">
    <source>
        <dbReference type="EMBL" id="OIQ99399.1"/>
    </source>
</evidence>
<dbReference type="EMBL" id="MLJW01000106">
    <property type="protein sequence ID" value="OIQ99399.1"/>
    <property type="molecule type" value="Genomic_DNA"/>
</dbReference>